<organism evidence="9 10">
    <name type="scientific">Acinetobacter lanii</name>
    <dbReference type="NCBI Taxonomy" id="2715163"/>
    <lineage>
        <taxon>Bacteria</taxon>
        <taxon>Pseudomonadati</taxon>
        <taxon>Pseudomonadota</taxon>
        <taxon>Gammaproteobacteria</taxon>
        <taxon>Moraxellales</taxon>
        <taxon>Moraxellaceae</taxon>
        <taxon>Acinetobacter</taxon>
    </lineage>
</organism>
<feature type="transmembrane region" description="Helical" evidence="8">
    <location>
        <begin position="179"/>
        <end position="196"/>
    </location>
</feature>
<dbReference type="AlphaFoldDB" id="A0A6G8S2U8"/>
<evidence type="ECO:0000256" key="6">
    <source>
        <dbReference type="ARBA" id="ARBA00022989"/>
    </source>
</evidence>
<dbReference type="KEGG" id="alj:G8D99_05225"/>
<gene>
    <name evidence="9" type="ORF">G8D99_05225</name>
</gene>
<evidence type="ECO:0000256" key="5">
    <source>
        <dbReference type="ARBA" id="ARBA00022692"/>
    </source>
</evidence>
<comment type="subcellular location">
    <subcellularLocation>
        <location evidence="1">Cell membrane</location>
        <topology evidence="1">Multi-pass membrane protein</topology>
    </subcellularLocation>
</comment>
<evidence type="ECO:0000256" key="4">
    <source>
        <dbReference type="ARBA" id="ARBA00022475"/>
    </source>
</evidence>
<keyword evidence="3" id="KW-0813">Transport</keyword>
<dbReference type="GO" id="GO:0005886">
    <property type="term" value="C:plasma membrane"/>
    <property type="evidence" value="ECO:0007669"/>
    <property type="project" value="UniProtKB-SubCell"/>
</dbReference>
<sequence length="264" mass="29311">MFTFRQSTQHRLALYEFSEFKRGVKTSIPMLLGIIPFALVLGAQAVQKGFSTLELSLLTGLNFAGGSEFAILEVWTQPPHLLMLMFITFLINSRHLLMGASLVPYLRHLPNKTVFGALFFMVDESWAVSFADAQKNQQKMGYQHAFSMPFYAGLCFALYVMWLGFTTLGAVIGPVLGDISRFGFDMAFPAVFLVLLRSMWKGVRAARPWLVSLIAAALAYLYLPAGWYVPIGAISGILSAFILIDEHDDSDHKDAIQDHSGEAS</sequence>
<evidence type="ECO:0000256" key="2">
    <source>
        <dbReference type="ARBA" id="ARBA00010735"/>
    </source>
</evidence>
<feature type="transmembrane region" description="Helical" evidence="8">
    <location>
        <begin position="151"/>
        <end position="173"/>
    </location>
</feature>
<evidence type="ECO:0000313" key="9">
    <source>
        <dbReference type="EMBL" id="QIO08477.1"/>
    </source>
</evidence>
<dbReference type="Proteomes" id="UP000501939">
    <property type="component" value="Chromosome"/>
</dbReference>
<evidence type="ECO:0000256" key="1">
    <source>
        <dbReference type="ARBA" id="ARBA00004651"/>
    </source>
</evidence>
<proteinExistence type="inferred from homology"/>
<feature type="transmembrane region" description="Helical" evidence="8">
    <location>
        <begin position="205"/>
        <end position="221"/>
    </location>
</feature>
<feature type="transmembrane region" description="Helical" evidence="8">
    <location>
        <begin position="82"/>
        <end position="102"/>
    </location>
</feature>
<reference evidence="9 10" key="1">
    <citation type="submission" date="2020-03" db="EMBL/GenBank/DDBJ databases">
        <authorList>
            <person name="Zhu W."/>
        </authorList>
    </citation>
    <scope>NUCLEOTIDE SEQUENCE [LARGE SCALE GENOMIC DNA]</scope>
    <source>
        <strain evidence="9 10">185</strain>
    </source>
</reference>
<comment type="similarity">
    <text evidence="2">Belongs to the AzlC family.</text>
</comment>
<keyword evidence="5 8" id="KW-0812">Transmembrane</keyword>
<keyword evidence="4" id="KW-1003">Cell membrane</keyword>
<keyword evidence="10" id="KW-1185">Reference proteome</keyword>
<dbReference type="EMBL" id="CP049916">
    <property type="protein sequence ID" value="QIO08477.1"/>
    <property type="molecule type" value="Genomic_DNA"/>
</dbReference>
<evidence type="ECO:0000256" key="7">
    <source>
        <dbReference type="ARBA" id="ARBA00023136"/>
    </source>
</evidence>
<accession>A0A6G8S2U8</accession>
<dbReference type="PANTHER" id="PTHR34979">
    <property type="entry name" value="INNER MEMBRANE PROTEIN YGAZ"/>
    <property type="match status" value="1"/>
</dbReference>
<dbReference type="PANTHER" id="PTHR34979:SF1">
    <property type="entry name" value="INNER MEMBRANE PROTEIN YGAZ"/>
    <property type="match status" value="1"/>
</dbReference>
<keyword evidence="6 8" id="KW-1133">Transmembrane helix</keyword>
<keyword evidence="7 8" id="KW-0472">Membrane</keyword>
<dbReference type="RefSeq" id="WP_166323272.1">
    <property type="nucleotide sequence ID" value="NZ_CP049916.1"/>
</dbReference>
<name>A0A6G8S2U8_9GAMM</name>
<dbReference type="InterPro" id="IPR011606">
    <property type="entry name" value="Brnchd-chn_aa_trnsp_permease"/>
</dbReference>
<evidence type="ECO:0000313" key="10">
    <source>
        <dbReference type="Proteomes" id="UP000501939"/>
    </source>
</evidence>
<evidence type="ECO:0000256" key="8">
    <source>
        <dbReference type="SAM" id="Phobius"/>
    </source>
</evidence>
<dbReference type="Pfam" id="PF03591">
    <property type="entry name" value="AzlC"/>
    <property type="match status" value="1"/>
</dbReference>
<protein>
    <submittedName>
        <fullName evidence="9">AzlC family ABC transporter permease</fullName>
    </submittedName>
</protein>
<evidence type="ECO:0000256" key="3">
    <source>
        <dbReference type="ARBA" id="ARBA00022448"/>
    </source>
</evidence>
<dbReference type="GO" id="GO:1903785">
    <property type="term" value="P:L-valine transmembrane transport"/>
    <property type="evidence" value="ECO:0007669"/>
    <property type="project" value="TreeGrafter"/>
</dbReference>